<dbReference type="EMBL" id="OP413839">
    <property type="protein sequence ID" value="UYL64924.1"/>
    <property type="molecule type" value="Genomic_DNA"/>
</dbReference>
<evidence type="ECO:0000313" key="2">
    <source>
        <dbReference type="EMBL" id="UYL64924.1"/>
    </source>
</evidence>
<feature type="transmembrane region" description="Helical" evidence="1">
    <location>
        <begin position="71"/>
        <end position="93"/>
    </location>
</feature>
<keyword evidence="1" id="KW-0472">Membrane</keyword>
<accession>A0AA46YJQ0</accession>
<protein>
    <submittedName>
        <fullName evidence="2">Uncharacterized protein</fullName>
    </submittedName>
</protein>
<gene>
    <name evidence="2" type="ORF">EJNHJLOP_00035</name>
</gene>
<organism evidence="2 3">
    <name type="scientific">Methanophagales virus PBV082</name>
    <dbReference type="NCBI Taxonomy" id="3071307"/>
    <lineage>
        <taxon>Viruses</taxon>
        <taxon>Viruses incertae sedis</taxon>
        <taxon>Itzamnaviridae</taxon>
        <taxon>Pletoitzamnavirus</taxon>
        <taxon>Pletoitzamnavirus pescaderoense</taxon>
    </lineage>
</organism>
<dbReference type="Proteomes" id="UP001156272">
    <property type="component" value="Segment"/>
</dbReference>
<keyword evidence="1" id="KW-0812">Transmembrane</keyword>
<keyword evidence="1" id="KW-1133">Transmembrane helix</keyword>
<sequence>MNFLRKVKNVLTHKSKGYNDMVMMATAIISTVVVAIIGVYISSQIWNTAQLDSSSPFNTAMNAAINIMNTTFPLIVVVAIAIIAGVIMTYLLGGFGIAGGGKKGE</sequence>
<name>A0AA46YJQ0_9VIRU</name>
<evidence type="ECO:0000256" key="1">
    <source>
        <dbReference type="SAM" id="Phobius"/>
    </source>
</evidence>
<keyword evidence="3" id="KW-1185">Reference proteome</keyword>
<reference evidence="2 3" key="1">
    <citation type="submission" date="2022-09" db="EMBL/GenBank/DDBJ databases">
        <title>Evolutionary Diversification of Methanotrophic Ca. Methanophagales (ANME-1) and Their Expansive Virome.</title>
        <authorList>
            <person name="Laso-Perez R."/>
            <person name="Wu F."/>
            <person name="Cremiere A."/>
            <person name="Speth D.R."/>
            <person name="Magyar J.S."/>
            <person name="Krupovic M."/>
            <person name="Orphan V.J."/>
        </authorList>
    </citation>
    <scope>NUCLEOTIDE SEQUENCE [LARGE SCALE GENOMIC DNA]</scope>
    <source>
        <strain evidence="2">PBV082</strain>
    </source>
</reference>
<proteinExistence type="predicted"/>
<evidence type="ECO:0000313" key="3">
    <source>
        <dbReference type="Proteomes" id="UP001156272"/>
    </source>
</evidence>
<feature type="transmembrane region" description="Helical" evidence="1">
    <location>
        <begin position="21"/>
        <end position="41"/>
    </location>
</feature>